<feature type="region of interest" description="Disordered" evidence="1">
    <location>
        <begin position="44"/>
        <end position="66"/>
    </location>
</feature>
<feature type="compositionally biased region" description="Low complexity" evidence="1">
    <location>
        <begin position="91"/>
        <end position="111"/>
    </location>
</feature>
<dbReference type="STRING" id="6205.A0A0R3WKB8"/>
<sequence length="201" mass="21928">MRLQDLEALRCECAEQTQQTLGLQLVVRQIVMILFNHLAEVRRLQEKPPPTPPSTSTTGTTPSSVRDTSLAFLNDLLRVLLCDPTVRSALSTDSVTGSTGTSTATSAASVVKRPSSLRRKSCSNPPGSWSAGGVLEDLEEEDQSRLGSIEDSTSFEDNLRIALFSSSHQHRQHRHHHQHAIEHSSSVGNINNNGNSNILNP</sequence>
<feature type="region of interest" description="Disordered" evidence="1">
    <location>
        <begin position="91"/>
        <end position="151"/>
    </location>
</feature>
<accession>A0A0R3WKB8</accession>
<evidence type="ECO:0000256" key="1">
    <source>
        <dbReference type="SAM" id="MobiDB-lite"/>
    </source>
</evidence>
<proteinExistence type="predicted"/>
<feature type="compositionally biased region" description="Low complexity" evidence="1">
    <location>
        <begin position="183"/>
        <end position="201"/>
    </location>
</feature>
<feature type="region of interest" description="Disordered" evidence="1">
    <location>
        <begin position="173"/>
        <end position="201"/>
    </location>
</feature>
<name>A0A0R3WKB8_HYDTA</name>
<dbReference type="AlphaFoldDB" id="A0A0R3WKB8"/>
<organism evidence="4">
    <name type="scientific">Hydatigena taeniaeformis</name>
    <name type="common">Feline tapeworm</name>
    <name type="synonym">Taenia taeniaeformis</name>
    <dbReference type="NCBI Taxonomy" id="6205"/>
    <lineage>
        <taxon>Eukaryota</taxon>
        <taxon>Metazoa</taxon>
        <taxon>Spiralia</taxon>
        <taxon>Lophotrochozoa</taxon>
        <taxon>Platyhelminthes</taxon>
        <taxon>Cestoda</taxon>
        <taxon>Eucestoda</taxon>
        <taxon>Cyclophyllidea</taxon>
        <taxon>Taeniidae</taxon>
        <taxon>Hydatigera</taxon>
    </lineage>
</organism>
<feature type="compositionally biased region" description="Low complexity" evidence="1">
    <location>
        <begin position="54"/>
        <end position="64"/>
    </location>
</feature>
<protein>
    <submittedName>
        <fullName evidence="4">L27 domain-containing protein</fullName>
    </submittedName>
</protein>
<evidence type="ECO:0000313" key="4">
    <source>
        <dbReference type="WBParaSite" id="TTAC_0000115501-mRNA-1"/>
    </source>
</evidence>
<dbReference type="Proteomes" id="UP000274429">
    <property type="component" value="Unassembled WGS sequence"/>
</dbReference>
<evidence type="ECO:0000313" key="3">
    <source>
        <dbReference type="Proteomes" id="UP000274429"/>
    </source>
</evidence>
<dbReference type="OrthoDB" id="10526336at2759"/>
<reference evidence="2 3" key="2">
    <citation type="submission" date="2018-11" db="EMBL/GenBank/DDBJ databases">
        <authorList>
            <consortium name="Pathogen Informatics"/>
        </authorList>
    </citation>
    <scope>NUCLEOTIDE SEQUENCE [LARGE SCALE GENOMIC DNA]</scope>
</reference>
<reference evidence="4" key="1">
    <citation type="submission" date="2017-02" db="UniProtKB">
        <authorList>
            <consortium name="WormBaseParasite"/>
        </authorList>
    </citation>
    <scope>IDENTIFICATION</scope>
</reference>
<evidence type="ECO:0000313" key="2">
    <source>
        <dbReference type="EMBL" id="VDM17554.1"/>
    </source>
</evidence>
<dbReference type="WBParaSite" id="TTAC_0000115501-mRNA-1">
    <property type="protein sequence ID" value="TTAC_0000115501-mRNA-1"/>
    <property type="gene ID" value="TTAC_0000115501"/>
</dbReference>
<dbReference type="EMBL" id="UYWX01000198">
    <property type="protein sequence ID" value="VDM17554.1"/>
    <property type="molecule type" value="Genomic_DNA"/>
</dbReference>
<gene>
    <name evidence="2" type="ORF">TTAC_LOCUS1156</name>
</gene>
<keyword evidence="3" id="KW-1185">Reference proteome</keyword>